<evidence type="ECO:0000313" key="2">
    <source>
        <dbReference type="EMBL" id="KGJ51298.1"/>
    </source>
</evidence>
<accession>A0A099I345</accession>
<dbReference type="Proteomes" id="UP000030008">
    <property type="component" value="Unassembled WGS sequence"/>
</dbReference>
<gene>
    <name evidence="2" type="ORF">CIAN88_21770</name>
</gene>
<protein>
    <recommendedName>
        <fullName evidence="1">Polysaccharide pyruvyl transferase domain-containing protein</fullName>
    </recommendedName>
</protein>
<sequence length="370" mass="43553">MNKKIGILTFHNAVNYGAILQCYALQTALEQRGYNVEVIDYTPLYFNKVFFDPLKPWEAIGTKNKLKSLIKVFLRFRQQRNNSIKQFELKQFVKKYLKISETVDSELISTFDTIIAGSDQVWNLELLENDTTYLLDFPNDVRRVSYAASFKVSDVDEFAIDAYKKYLPKFNNISVREENLKVYLKNNLNIDSTNVLDPTFLLNMKKWSELINNKRLIEEKYVLVYHVNQPVELVSKALEYAKKNSYKVVSLNRLNTKDDYIDFSYASIEEFLNLVKNAEVVFTTSFHGMAFSINFQKEFYFEIPEKSYNNNERLLDLAKKLKLMNRNISNGLDENPINWESVTDLLDKYVENSNEFLNYSLNNEEMKKYE</sequence>
<dbReference type="RefSeq" id="WP_044908233.1">
    <property type="nucleotide sequence ID" value="NZ_JAQCQO010000049.1"/>
</dbReference>
<name>A0A099I345_CLOIN</name>
<evidence type="ECO:0000259" key="1">
    <source>
        <dbReference type="Pfam" id="PF04230"/>
    </source>
</evidence>
<feature type="domain" description="Polysaccharide pyruvyl transferase" evidence="1">
    <location>
        <begin position="15"/>
        <end position="300"/>
    </location>
</feature>
<organism evidence="2 3">
    <name type="scientific">Clostridium innocuum</name>
    <dbReference type="NCBI Taxonomy" id="1522"/>
    <lineage>
        <taxon>Bacteria</taxon>
        <taxon>Bacillati</taxon>
        <taxon>Bacillota</taxon>
        <taxon>Clostridia</taxon>
        <taxon>Eubacteriales</taxon>
        <taxon>Clostridiaceae</taxon>
        <taxon>Clostridium</taxon>
    </lineage>
</organism>
<evidence type="ECO:0000313" key="3">
    <source>
        <dbReference type="Proteomes" id="UP000030008"/>
    </source>
</evidence>
<dbReference type="Pfam" id="PF04230">
    <property type="entry name" value="PS_pyruv_trans"/>
    <property type="match status" value="1"/>
</dbReference>
<proteinExistence type="predicted"/>
<dbReference type="AlphaFoldDB" id="A0A099I345"/>
<reference evidence="2 3" key="1">
    <citation type="submission" date="2014-08" db="EMBL/GenBank/DDBJ databases">
        <title>Clostridium innocuum, an unnegligible vancomycin-resistant pathogen causing extra-intestinal infections.</title>
        <authorList>
            <person name="Feng Y."/>
            <person name="Chiu C.-H."/>
        </authorList>
    </citation>
    <scope>NUCLEOTIDE SEQUENCE [LARGE SCALE GENOMIC DNA]</scope>
    <source>
        <strain evidence="2 3">AN88</strain>
    </source>
</reference>
<dbReference type="EMBL" id="JQIF01000131">
    <property type="protein sequence ID" value="KGJ51298.1"/>
    <property type="molecule type" value="Genomic_DNA"/>
</dbReference>
<comment type="caution">
    <text evidence="2">The sequence shown here is derived from an EMBL/GenBank/DDBJ whole genome shotgun (WGS) entry which is preliminary data.</text>
</comment>
<dbReference type="InterPro" id="IPR007345">
    <property type="entry name" value="Polysacch_pyruvyl_Trfase"/>
</dbReference>